<dbReference type="InterPro" id="IPR052953">
    <property type="entry name" value="Ser-rich/MCO-related"/>
</dbReference>
<evidence type="ECO:0008006" key="3">
    <source>
        <dbReference type="Google" id="ProtNLM"/>
    </source>
</evidence>
<dbReference type="OrthoDB" id="5421909at2759"/>
<dbReference type="CDD" id="cd00920">
    <property type="entry name" value="Cupredoxin"/>
    <property type="match status" value="1"/>
</dbReference>
<reference evidence="1" key="1">
    <citation type="journal article" date="2020" name="Phytopathology">
        <title>Genome sequence of the chestnut blight fungus Cryphonectria parasitica EP155: A fundamental resource for an archetypical invasive plant pathogen.</title>
        <authorList>
            <person name="Crouch J.A."/>
            <person name="Dawe A."/>
            <person name="Aerts A."/>
            <person name="Barry K."/>
            <person name="Churchill A.C.L."/>
            <person name="Grimwood J."/>
            <person name="Hillman B."/>
            <person name="Milgroom M.G."/>
            <person name="Pangilinan J."/>
            <person name="Smith M."/>
            <person name="Salamov A."/>
            <person name="Schmutz J."/>
            <person name="Yadav J."/>
            <person name="Grigoriev I.V."/>
            <person name="Nuss D."/>
        </authorList>
    </citation>
    <scope>NUCLEOTIDE SEQUENCE</scope>
    <source>
        <strain evidence="1">EP155</strain>
    </source>
</reference>
<feature type="non-terminal residue" evidence="1">
    <location>
        <position position="1"/>
    </location>
</feature>
<dbReference type="PANTHER" id="PTHR34883">
    <property type="entry name" value="SERINE-RICH PROTEIN, PUTATIVE-RELATED-RELATED"/>
    <property type="match status" value="1"/>
</dbReference>
<dbReference type="EMBL" id="MU032348">
    <property type="protein sequence ID" value="KAF3764274.1"/>
    <property type="molecule type" value="Genomic_DNA"/>
</dbReference>
<keyword evidence="2" id="KW-1185">Reference proteome</keyword>
<dbReference type="AlphaFoldDB" id="A0A9P4XZM5"/>
<protein>
    <recommendedName>
        <fullName evidence="3">Phytocyanin domain-containing protein</fullName>
    </recommendedName>
</protein>
<dbReference type="RefSeq" id="XP_040775235.1">
    <property type="nucleotide sequence ID" value="XM_040917360.1"/>
</dbReference>
<dbReference type="SUPFAM" id="SSF49503">
    <property type="entry name" value="Cupredoxins"/>
    <property type="match status" value="1"/>
</dbReference>
<dbReference type="Gene3D" id="2.60.40.420">
    <property type="entry name" value="Cupredoxins - blue copper proteins"/>
    <property type="match status" value="1"/>
</dbReference>
<accession>A0A9P4XZM5</accession>
<dbReference type="InterPro" id="IPR008972">
    <property type="entry name" value="Cupredoxin"/>
</dbReference>
<dbReference type="Proteomes" id="UP000803844">
    <property type="component" value="Unassembled WGS sequence"/>
</dbReference>
<proteinExistence type="predicted"/>
<evidence type="ECO:0000313" key="2">
    <source>
        <dbReference type="Proteomes" id="UP000803844"/>
    </source>
</evidence>
<gene>
    <name evidence="1" type="ORF">M406DRAFT_260389</name>
</gene>
<sequence length="101" mass="10408">SLSFTPNSVTANPGDIVQFQFAAVNHSVTQSLEASPCQPVDATNGGTVNGVHSGFIVFDQAAGDSAMVGTFDVPVADTEPIFLYCAQATHCQSGMVMVING</sequence>
<name>A0A9P4XZM5_CRYP1</name>
<comment type="caution">
    <text evidence="1">The sequence shown here is derived from an EMBL/GenBank/DDBJ whole genome shotgun (WGS) entry which is preliminary data.</text>
</comment>
<organism evidence="1 2">
    <name type="scientific">Cryphonectria parasitica (strain ATCC 38755 / EP155)</name>
    <dbReference type="NCBI Taxonomy" id="660469"/>
    <lineage>
        <taxon>Eukaryota</taxon>
        <taxon>Fungi</taxon>
        <taxon>Dikarya</taxon>
        <taxon>Ascomycota</taxon>
        <taxon>Pezizomycotina</taxon>
        <taxon>Sordariomycetes</taxon>
        <taxon>Sordariomycetidae</taxon>
        <taxon>Diaporthales</taxon>
        <taxon>Cryphonectriaceae</taxon>
        <taxon>Cryphonectria-Endothia species complex</taxon>
        <taxon>Cryphonectria</taxon>
    </lineage>
</organism>
<dbReference type="PANTHER" id="PTHR34883:SF17">
    <property type="entry name" value="CUPREDOXIN"/>
    <property type="match status" value="1"/>
</dbReference>
<evidence type="ECO:0000313" key="1">
    <source>
        <dbReference type="EMBL" id="KAF3764274.1"/>
    </source>
</evidence>
<dbReference type="GeneID" id="63834489"/>